<feature type="domain" description="BTB" evidence="2">
    <location>
        <begin position="14"/>
        <end position="81"/>
    </location>
</feature>
<organism evidence="3 4">
    <name type="scientific">Hortaea werneckii</name>
    <name type="common">Black yeast</name>
    <name type="synonym">Cladosporium werneckii</name>
    <dbReference type="NCBI Taxonomy" id="91943"/>
    <lineage>
        <taxon>Eukaryota</taxon>
        <taxon>Fungi</taxon>
        <taxon>Dikarya</taxon>
        <taxon>Ascomycota</taxon>
        <taxon>Pezizomycotina</taxon>
        <taxon>Dothideomycetes</taxon>
        <taxon>Dothideomycetidae</taxon>
        <taxon>Mycosphaerellales</taxon>
        <taxon>Teratosphaeriaceae</taxon>
        <taxon>Hortaea</taxon>
    </lineage>
</organism>
<dbReference type="InterPro" id="IPR011333">
    <property type="entry name" value="SKP1/BTB/POZ_sf"/>
</dbReference>
<dbReference type="VEuPathDB" id="FungiDB:BTJ68_10167"/>
<proteinExistence type="predicted"/>
<evidence type="ECO:0000256" key="1">
    <source>
        <dbReference type="SAM" id="Coils"/>
    </source>
</evidence>
<dbReference type="InterPro" id="IPR029063">
    <property type="entry name" value="SAM-dependent_MTases_sf"/>
</dbReference>
<dbReference type="Gene3D" id="3.40.50.150">
    <property type="entry name" value="Vaccinia Virus protein VP39"/>
    <property type="match status" value="1"/>
</dbReference>
<evidence type="ECO:0000313" key="3">
    <source>
        <dbReference type="EMBL" id="RMY39157.1"/>
    </source>
</evidence>
<reference evidence="3 4" key="1">
    <citation type="journal article" date="2018" name="BMC Genomics">
        <title>Genomic evidence for intraspecific hybridization in a clonal and extremely halotolerant yeast.</title>
        <authorList>
            <person name="Gostincar C."/>
            <person name="Stajich J.E."/>
            <person name="Zupancic J."/>
            <person name="Zalar P."/>
            <person name="Gunde-Cimerman N."/>
        </authorList>
    </citation>
    <scope>NUCLEOTIDE SEQUENCE [LARGE SCALE GENOMIC DNA]</scope>
    <source>
        <strain evidence="3 4">EXF-151</strain>
    </source>
</reference>
<evidence type="ECO:0000259" key="2">
    <source>
        <dbReference type="PROSITE" id="PS50097"/>
    </source>
</evidence>
<dbReference type="PROSITE" id="PS50097">
    <property type="entry name" value="BTB"/>
    <property type="match status" value="1"/>
</dbReference>
<dbReference type="AlphaFoldDB" id="A0A3M7BI09"/>
<dbReference type="PANTHER" id="PTHR47843">
    <property type="entry name" value="BTB DOMAIN-CONTAINING PROTEIN-RELATED"/>
    <property type="match status" value="1"/>
</dbReference>
<dbReference type="InterPro" id="IPR000210">
    <property type="entry name" value="BTB/POZ_dom"/>
</dbReference>
<dbReference type="Gene3D" id="3.30.710.10">
    <property type="entry name" value="Potassium Channel Kv1.1, Chain A"/>
    <property type="match status" value="1"/>
</dbReference>
<dbReference type="EMBL" id="QWIN01001576">
    <property type="protein sequence ID" value="RMY39157.1"/>
    <property type="molecule type" value="Genomic_DNA"/>
</dbReference>
<comment type="caution">
    <text evidence="3">The sequence shown here is derived from an EMBL/GenBank/DDBJ whole genome shotgun (WGS) entry which is preliminary data.</text>
</comment>
<dbReference type="PANTHER" id="PTHR47843:SF5">
    <property type="entry name" value="BTB_POZ DOMAIN PROTEIN"/>
    <property type="match status" value="1"/>
</dbReference>
<dbReference type="SUPFAM" id="SSF54695">
    <property type="entry name" value="POZ domain"/>
    <property type="match status" value="1"/>
</dbReference>
<sequence length="760" mass="84531">MASLANDLLDANLVDFAIECEDRVFNVHRAVVCAKSNGIKAMVDAALTVPGHVRVFINDFDQHTIERMLCYIYAGDYDLQQTEELPQKGVAAEDQAKEPIKSFADDVVESPSPSSLTLVYAGPRPLRSKDHAAVSHIRLHAIGKRYEVTGLAALALEKLRCPETFIAAGNFVDVLRVAYQYSAEETDDVRDELFAVVLAQIDNLAADQVFLTQLAEVEELREFAAQLLPHAFKFSAVRHSKSEDEHAKLLALKNETIRLMETEVEMHDARADIYLAKFCAVREKYDGEVTKNERLEKLLTERSKQLEVATAKIAGLESAPSQDPAQNEASETEIIRLQELLKAEHARAVQSQTQLDQSALELQSFKLQVHDRESKIQNLGSQALELQQLAGKYLRERDEAREKLRKEAASGSVLAEAVIDLVDSNDACQVSRKASSAKSWYQMQDLRQYTPVSVPSTSFMPPSFAEQAYWDQRFRDNRNAFEWLLPPPDVAQLIGDIIRDASIDSPRILHIGAGTSNLSSHLKNLISDYKDVCNTDFSKEAVAVGKALEAEQVQVAGESPKKENVNECLTLWEQSDHLSADDTKQLLHSDGNNGRLFNTIVDKSTSDAISCGLDVEITLPYAIHSTTLSQSTLDNSVQPYTAKVHPLHLLAVHLAALTEPGKSRWVVVSYNEDRFPFFSPFVATHAEGALPEDIIEAGFPDPKQLWTLVEKRQVKVPPPSPDGGMVTQARRVVHTPDVFHWVYVLARTDVELTMRDSASG</sequence>
<dbReference type="Proteomes" id="UP000270230">
    <property type="component" value="Unassembled WGS sequence"/>
</dbReference>
<feature type="coiled-coil region" evidence="1">
    <location>
        <begin position="252"/>
        <end position="312"/>
    </location>
</feature>
<gene>
    <name evidence="3" type="ORF">D0865_12903</name>
</gene>
<dbReference type="Pfam" id="PF00651">
    <property type="entry name" value="BTB"/>
    <property type="match status" value="1"/>
</dbReference>
<name>A0A3M7BI09_HORWE</name>
<dbReference type="SUPFAM" id="SSF53335">
    <property type="entry name" value="S-adenosyl-L-methionine-dependent methyltransferases"/>
    <property type="match status" value="1"/>
</dbReference>
<protein>
    <recommendedName>
        <fullName evidence="2">BTB domain-containing protein</fullName>
    </recommendedName>
</protein>
<evidence type="ECO:0000313" key="4">
    <source>
        <dbReference type="Proteomes" id="UP000270230"/>
    </source>
</evidence>
<accession>A0A3M7BI09</accession>
<keyword evidence="1" id="KW-0175">Coiled coil</keyword>
<dbReference type="OrthoDB" id="411785at2759"/>